<dbReference type="SMART" id="SM00382">
    <property type="entry name" value="AAA"/>
    <property type="match status" value="1"/>
</dbReference>
<dbReference type="OrthoDB" id="9763659at2"/>
<proteinExistence type="predicted"/>
<dbReference type="Pfam" id="PF14493">
    <property type="entry name" value="HTH_40"/>
    <property type="match status" value="1"/>
</dbReference>
<dbReference type="KEGG" id="fpf:DCC35_13420"/>
<accession>A0A4D7JJA0</accession>
<dbReference type="InterPro" id="IPR029491">
    <property type="entry name" value="Helicase_HTH"/>
</dbReference>
<dbReference type="PANTHER" id="PTHR47642">
    <property type="entry name" value="ATP-DEPENDENT DNA HELICASE"/>
    <property type="match status" value="1"/>
</dbReference>
<dbReference type="InterPro" id="IPR010285">
    <property type="entry name" value="DNA_helicase_pif1-like_DEAD"/>
</dbReference>
<dbReference type="CDD" id="cd18809">
    <property type="entry name" value="SF1_C_RecD"/>
    <property type="match status" value="1"/>
</dbReference>
<feature type="domain" description="AAA+ ATPase" evidence="1">
    <location>
        <begin position="22"/>
        <end position="167"/>
    </location>
</feature>
<sequence length="735" mass="84055">MELMELQTNSITELANRYINNTNRHIFLTGKAGTGKTTFLRQLVNSTAKKTAVAAPTGIAAINAGGVTLHSLLQLPFGVFIPDQYYSSAEFINTPRTVLSGFRLNKSKRKLLQELELLIIDEVSMLRADLLDCIDTVLRHARRKKNIPFGGLQILFIGDLLQLPPVVKDHEQGHLNNYYKNSYFFSAHALQENPPIYLELNKIYRQEDDRFVSLLNRFRNNEVTKEDIEYLNTNHYKEIDKDTLSEDHVRITTHNQKADTINLEALNKLTTKPRTFNADISGDFPESMFPVNPELQLKEGAQVMFTKNDGEDRRYFNGKIGTVTEINDDLIEVTCPDNDLPISVSPYEWHNIRYKLNKETNEVDEKIIGSFRQFPLKLAWAITVHKSQGLTFDKAILDLSDAFAPGQVYVALSRLRSLEGLVLSSPISDQMISNDEALTSYSNNKPEIEILEEQLKKDFKEYLRIHTSDAFDFSKLMYTLKDHLKSFEKLEGGSKKLPYREWTSELFSEAQKLSLTADKFIRQVRMITAEEGDVLPNLEERVSKAKEYFEPLLKSIQEKIGKQIDSLKLQTGVKTYTNELIELEASVFAQVKDLDKALQFIKETGKGNLLTRDKLNTEAKIQSRRATLNKIKSKVQKKSTREISYELYQAGSTIEDIAEQRGLSPNTIAGHMCYYVAQGEANVEDFIEKEKIDNILKVVDTIKSFKLNDIKEKLGDEYEYGDIKFALAFRESQEI</sequence>
<dbReference type="FunFam" id="3.40.50.300:FF:001498">
    <property type="entry name" value="ATP-dependent DNA helicase"/>
    <property type="match status" value="1"/>
</dbReference>
<keyword evidence="3" id="KW-1185">Reference proteome</keyword>
<keyword evidence="2" id="KW-0547">Nucleotide-binding</keyword>
<keyword evidence="2" id="KW-0378">Hydrolase</keyword>
<keyword evidence="2" id="KW-0347">Helicase</keyword>
<dbReference type="EMBL" id="CP028923">
    <property type="protein sequence ID" value="QCK15671.1"/>
    <property type="molecule type" value="Genomic_DNA"/>
</dbReference>
<organism evidence="2 3">
    <name type="scientific">Mangrovivirga cuniculi</name>
    <dbReference type="NCBI Taxonomy" id="2715131"/>
    <lineage>
        <taxon>Bacteria</taxon>
        <taxon>Pseudomonadati</taxon>
        <taxon>Bacteroidota</taxon>
        <taxon>Cytophagia</taxon>
        <taxon>Cytophagales</taxon>
        <taxon>Mangrovivirgaceae</taxon>
        <taxon>Mangrovivirga</taxon>
    </lineage>
</organism>
<dbReference type="InterPro" id="IPR003593">
    <property type="entry name" value="AAA+_ATPase"/>
</dbReference>
<dbReference type="InterPro" id="IPR051055">
    <property type="entry name" value="PIF1_helicase"/>
</dbReference>
<reference evidence="2 3" key="1">
    <citation type="submission" date="2018-04" db="EMBL/GenBank/DDBJ databases">
        <title>Complete genome uncultured novel isolate.</title>
        <authorList>
            <person name="Merlino G."/>
        </authorList>
    </citation>
    <scope>NUCLEOTIDE SEQUENCE [LARGE SCALE GENOMIC DNA]</scope>
    <source>
        <strain evidence="3">R1DC9</strain>
    </source>
</reference>
<dbReference type="Gene3D" id="3.40.50.300">
    <property type="entry name" value="P-loop containing nucleotide triphosphate hydrolases"/>
    <property type="match status" value="2"/>
</dbReference>
<dbReference type="AlphaFoldDB" id="A0A4D7JJA0"/>
<dbReference type="PANTHER" id="PTHR47642:SF7">
    <property type="entry name" value="ATP-DEPENDENT DNA HELICASE PIF1"/>
    <property type="match status" value="1"/>
</dbReference>
<evidence type="ECO:0000313" key="3">
    <source>
        <dbReference type="Proteomes" id="UP000298616"/>
    </source>
</evidence>
<dbReference type="GO" id="GO:0003678">
    <property type="term" value="F:DNA helicase activity"/>
    <property type="evidence" value="ECO:0007669"/>
    <property type="project" value="InterPro"/>
</dbReference>
<dbReference type="GO" id="GO:0000723">
    <property type="term" value="P:telomere maintenance"/>
    <property type="evidence" value="ECO:0007669"/>
    <property type="project" value="InterPro"/>
</dbReference>
<name>A0A4D7JJA0_9BACT</name>
<evidence type="ECO:0000259" key="1">
    <source>
        <dbReference type="SMART" id="SM00382"/>
    </source>
</evidence>
<dbReference type="SUPFAM" id="SSF52540">
    <property type="entry name" value="P-loop containing nucleoside triphosphate hydrolases"/>
    <property type="match status" value="2"/>
</dbReference>
<dbReference type="GO" id="GO:0006281">
    <property type="term" value="P:DNA repair"/>
    <property type="evidence" value="ECO:0007669"/>
    <property type="project" value="InterPro"/>
</dbReference>
<protein>
    <submittedName>
        <fullName evidence="2">Helicase</fullName>
    </submittedName>
</protein>
<dbReference type="InterPro" id="IPR027417">
    <property type="entry name" value="P-loop_NTPase"/>
</dbReference>
<dbReference type="Gene3D" id="2.30.30.940">
    <property type="match status" value="1"/>
</dbReference>
<dbReference type="Proteomes" id="UP000298616">
    <property type="component" value="Chromosome"/>
</dbReference>
<gene>
    <name evidence="2" type="ORF">DCC35_13420</name>
</gene>
<dbReference type="Gene3D" id="1.10.10.1390">
    <property type="entry name" value="ATP-dependent DNA helicase RecQ"/>
    <property type="match status" value="1"/>
</dbReference>
<keyword evidence="2" id="KW-0067">ATP-binding</keyword>
<dbReference type="Pfam" id="PF05970">
    <property type="entry name" value="PIF1"/>
    <property type="match status" value="1"/>
</dbReference>
<evidence type="ECO:0000313" key="2">
    <source>
        <dbReference type="EMBL" id="QCK15671.1"/>
    </source>
</evidence>